<dbReference type="Pfam" id="PF13646">
    <property type="entry name" value="HEAT_2"/>
    <property type="match status" value="1"/>
</dbReference>
<dbReference type="PANTHER" id="PTHR12697:SF5">
    <property type="entry name" value="DEOXYHYPUSINE HYDROXYLASE"/>
    <property type="match status" value="1"/>
</dbReference>
<dbReference type="RefSeq" id="WP_158319379.1">
    <property type="nucleotide sequence ID" value="NZ_BONA01000062.1"/>
</dbReference>
<evidence type="ECO:0000313" key="2">
    <source>
        <dbReference type="EMBL" id="PWK43337.1"/>
    </source>
</evidence>
<name>A0A316F9Z6_9ACTN</name>
<dbReference type="SMART" id="SM00567">
    <property type="entry name" value="EZ_HEAT"/>
    <property type="match status" value="3"/>
</dbReference>
<accession>A0A316F9Z6</accession>
<proteinExistence type="predicted"/>
<keyword evidence="3" id="KW-1185">Reference proteome</keyword>
<dbReference type="SUPFAM" id="SSF48371">
    <property type="entry name" value="ARM repeat"/>
    <property type="match status" value="1"/>
</dbReference>
<feature type="region of interest" description="Disordered" evidence="1">
    <location>
        <begin position="227"/>
        <end position="253"/>
    </location>
</feature>
<dbReference type="InterPro" id="IPR004155">
    <property type="entry name" value="PBS_lyase_HEAT"/>
</dbReference>
<organism evidence="2 3">
    <name type="scientific">Actinoplanes xinjiangensis</name>
    <dbReference type="NCBI Taxonomy" id="512350"/>
    <lineage>
        <taxon>Bacteria</taxon>
        <taxon>Bacillati</taxon>
        <taxon>Actinomycetota</taxon>
        <taxon>Actinomycetes</taxon>
        <taxon>Micromonosporales</taxon>
        <taxon>Micromonosporaceae</taxon>
        <taxon>Actinoplanes</taxon>
    </lineage>
</organism>
<dbReference type="Gene3D" id="1.25.10.10">
    <property type="entry name" value="Leucine-rich Repeat Variant"/>
    <property type="match status" value="1"/>
</dbReference>
<evidence type="ECO:0000256" key="1">
    <source>
        <dbReference type="SAM" id="MobiDB-lite"/>
    </source>
</evidence>
<dbReference type="GO" id="GO:0016491">
    <property type="term" value="F:oxidoreductase activity"/>
    <property type="evidence" value="ECO:0007669"/>
    <property type="project" value="TreeGrafter"/>
</dbReference>
<reference evidence="2 3" key="1">
    <citation type="submission" date="2018-05" db="EMBL/GenBank/DDBJ databases">
        <title>Genomic Encyclopedia of Archaeal and Bacterial Type Strains, Phase II (KMG-II): from individual species to whole genera.</title>
        <authorList>
            <person name="Goeker M."/>
        </authorList>
    </citation>
    <scope>NUCLEOTIDE SEQUENCE [LARGE SCALE GENOMIC DNA]</scope>
    <source>
        <strain evidence="2 3">DSM 45184</strain>
    </source>
</reference>
<sequence length="253" mass="27437">MSTPEPSTIAAFDEALRAEAAGDEDRRWELVSHLHVHGGREALDVAARWSGDRDAARRRLAADVLGQLGAAPGRAAADGPFREDALTLLLTMVRNETTAQDEPDPGVLSSITIGFGHIGDVRSLEPLVSLHVHPDAEVRYSVAFALLRRPEPAALDALITLSADEDVQVRDWATFGLARQTDEDFPRLREALAARLADDDVDTRVEALHGLATRGDERARQPLLDLLESPPESSDPELISEALSALRTAGPRR</sequence>
<feature type="compositionally biased region" description="Low complexity" evidence="1">
    <location>
        <begin position="227"/>
        <end position="241"/>
    </location>
</feature>
<gene>
    <name evidence="2" type="ORF">BC793_11316</name>
</gene>
<evidence type="ECO:0000313" key="3">
    <source>
        <dbReference type="Proteomes" id="UP000245697"/>
    </source>
</evidence>
<dbReference type="AlphaFoldDB" id="A0A316F9Z6"/>
<comment type="caution">
    <text evidence="2">The sequence shown here is derived from an EMBL/GenBank/DDBJ whole genome shotgun (WGS) entry which is preliminary data.</text>
</comment>
<dbReference type="EMBL" id="QGGR01000013">
    <property type="protein sequence ID" value="PWK43337.1"/>
    <property type="molecule type" value="Genomic_DNA"/>
</dbReference>
<dbReference type="OrthoDB" id="278248at2"/>
<dbReference type="Proteomes" id="UP000245697">
    <property type="component" value="Unassembled WGS sequence"/>
</dbReference>
<dbReference type="PANTHER" id="PTHR12697">
    <property type="entry name" value="PBS LYASE HEAT-LIKE PROTEIN"/>
    <property type="match status" value="1"/>
</dbReference>
<dbReference type="InterPro" id="IPR016024">
    <property type="entry name" value="ARM-type_fold"/>
</dbReference>
<dbReference type="InterPro" id="IPR011989">
    <property type="entry name" value="ARM-like"/>
</dbReference>
<protein>
    <submittedName>
        <fullName evidence="2">HEAT repeat protein</fullName>
    </submittedName>
</protein>